<evidence type="ECO:0000256" key="2">
    <source>
        <dbReference type="ARBA" id="ARBA00023239"/>
    </source>
</evidence>
<evidence type="ECO:0000256" key="1">
    <source>
        <dbReference type="ARBA" id="ARBA00007592"/>
    </source>
</evidence>
<reference evidence="4" key="1">
    <citation type="journal article" date="2014" name="Int. J. Syst. Evol. Microbiol.">
        <title>Complete genome sequence of Corynebacterium casei LMG S-19264T (=DSM 44701T), isolated from a smear-ripened cheese.</title>
        <authorList>
            <consortium name="US DOE Joint Genome Institute (JGI-PGF)"/>
            <person name="Walter F."/>
            <person name="Albersmeier A."/>
            <person name="Kalinowski J."/>
            <person name="Ruckert C."/>
        </authorList>
    </citation>
    <scope>NUCLEOTIDE SEQUENCE</scope>
    <source>
        <strain evidence="4">JCM 19831</strain>
    </source>
</reference>
<dbReference type="InterPro" id="IPR013785">
    <property type="entry name" value="Aldolase_TIM"/>
</dbReference>
<dbReference type="PANTHER" id="PTHR12128:SF66">
    <property type="entry name" value="4-HYDROXY-2-OXOGLUTARATE ALDOLASE, MITOCHONDRIAL"/>
    <property type="match status" value="1"/>
</dbReference>
<dbReference type="Proteomes" id="UP000642070">
    <property type="component" value="Unassembled WGS sequence"/>
</dbReference>
<evidence type="ECO:0000256" key="3">
    <source>
        <dbReference type="PIRNR" id="PIRNR001365"/>
    </source>
</evidence>
<dbReference type="SUPFAM" id="SSF51569">
    <property type="entry name" value="Aldolase"/>
    <property type="match status" value="1"/>
</dbReference>
<reference evidence="4" key="2">
    <citation type="submission" date="2020-09" db="EMBL/GenBank/DDBJ databases">
        <authorList>
            <person name="Sun Q."/>
            <person name="Ohkuma M."/>
        </authorList>
    </citation>
    <scope>NUCLEOTIDE SEQUENCE</scope>
    <source>
        <strain evidence="4">JCM 19831</strain>
    </source>
</reference>
<evidence type="ECO:0000313" key="4">
    <source>
        <dbReference type="EMBL" id="GGM64798.1"/>
    </source>
</evidence>
<name>A0A917U7S2_9ACTN</name>
<dbReference type="InterPro" id="IPR002220">
    <property type="entry name" value="DapA-like"/>
</dbReference>
<proteinExistence type="inferred from homology"/>
<dbReference type="EMBL" id="BMPI01000050">
    <property type="protein sequence ID" value="GGM64798.1"/>
    <property type="molecule type" value="Genomic_DNA"/>
</dbReference>
<dbReference type="AlphaFoldDB" id="A0A917U7S2"/>
<keyword evidence="2 3" id="KW-0456">Lyase</keyword>
<gene>
    <name evidence="4" type="ORF">GCM10007977_077800</name>
</gene>
<keyword evidence="5" id="KW-1185">Reference proteome</keyword>
<protein>
    <submittedName>
        <fullName evidence="4">Dihydrodipicolinate synthase family protein</fullName>
    </submittedName>
</protein>
<sequence>MRFAYRGVVPILPTPFLANEDLDLESLRRLLAFVRTIGVDGVTVLGVLGEAAALTDAEARDVLATAVEAAGPLPVVAGASRYGVRATRAFVEMAAESGAAAVMVAPPSVDGIGETAVYRYFAGVCADSPLPVVVQDHPASTRVQMSADLLVRLADDLESMAGIKAEAIPTAPKVRILKQRAPRVPVLTGLGALYARFDLAAGSDGFNTGFAFPEFLVELLRLANAGASEATNALYARFLPLVVLEQQPGPAIRKEIWRRRGILASARVRAPGAQYDPATDEVLTQLLAEATANADLTAALRLSDLIHS</sequence>
<dbReference type="Pfam" id="PF00701">
    <property type="entry name" value="DHDPS"/>
    <property type="match status" value="1"/>
</dbReference>
<evidence type="ECO:0000313" key="5">
    <source>
        <dbReference type="Proteomes" id="UP000642070"/>
    </source>
</evidence>
<accession>A0A917U7S2</accession>
<dbReference type="RefSeq" id="WP_190255058.1">
    <property type="nucleotide sequence ID" value="NZ_BMPI01000050.1"/>
</dbReference>
<dbReference type="PANTHER" id="PTHR12128">
    <property type="entry name" value="DIHYDRODIPICOLINATE SYNTHASE"/>
    <property type="match status" value="1"/>
</dbReference>
<dbReference type="SMART" id="SM01130">
    <property type="entry name" value="DHDPS"/>
    <property type="match status" value="1"/>
</dbReference>
<dbReference type="PIRSF" id="PIRSF001365">
    <property type="entry name" value="DHDPS"/>
    <property type="match status" value="1"/>
</dbReference>
<dbReference type="GO" id="GO:0005829">
    <property type="term" value="C:cytosol"/>
    <property type="evidence" value="ECO:0007669"/>
    <property type="project" value="TreeGrafter"/>
</dbReference>
<dbReference type="CDD" id="cd00408">
    <property type="entry name" value="DHDPS-like"/>
    <property type="match status" value="1"/>
</dbReference>
<organism evidence="4 5">
    <name type="scientific">Dactylosporangium sucinum</name>
    <dbReference type="NCBI Taxonomy" id="1424081"/>
    <lineage>
        <taxon>Bacteria</taxon>
        <taxon>Bacillati</taxon>
        <taxon>Actinomycetota</taxon>
        <taxon>Actinomycetes</taxon>
        <taxon>Micromonosporales</taxon>
        <taxon>Micromonosporaceae</taxon>
        <taxon>Dactylosporangium</taxon>
    </lineage>
</organism>
<dbReference type="GO" id="GO:0008840">
    <property type="term" value="F:4-hydroxy-tetrahydrodipicolinate synthase activity"/>
    <property type="evidence" value="ECO:0007669"/>
    <property type="project" value="TreeGrafter"/>
</dbReference>
<comment type="caution">
    <text evidence="4">The sequence shown here is derived from an EMBL/GenBank/DDBJ whole genome shotgun (WGS) entry which is preliminary data.</text>
</comment>
<dbReference type="Gene3D" id="3.20.20.70">
    <property type="entry name" value="Aldolase class I"/>
    <property type="match status" value="1"/>
</dbReference>
<comment type="similarity">
    <text evidence="1 3">Belongs to the DapA family.</text>
</comment>